<evidence type="ECO:0000313" key="1">
    <source>
        <dbReference type="Proteomes" id="UP000887565"/>
    </source>
</evidence>
<dbReference type="Proteomes" id="UP000887565">
    <property type="component" value="Unplaced"/>
</dbReference>
<dbReference type="WBParaSite" id="nRc.2.0.1.t04654-RA">
    <property type="protein sequence ID" value="nRc.2.0.1.t04654-RA"/>
    <property type="gene ID" value="nRc.2.0.1.g04654"/>
</dbReference>
<name>A0A915HSC6_ROMCU</name>
<reference evidence="2" key="1">
    <citation type="submission" date="2022-11" db="UniProtKB">
        <authorList>
            <consortium name="WormBaseParasite"/>
        </authorList>
    </citation>
    <scope>IDENTIFICATION</scope>
</reference>
<evidence type="ECO:0000313" key="2">
    <source>
        <dbReference type="WBParaSite" id="nRc.2.0.1.t04654-RA"/>
    </source>
</evidence>
<organism evidence="1 2">
    <name type="scientific">Romanomermis culicivorax</name>
    <name type="common">Nematode worm</name>
    <dbReference type="NCBI Taxonomy" id="13658"/>
    <lineage>
        <taxon>Eukaryota</taxon>
        <taxon>Metazoa</taxon>
        <taxon>Ecdysozoa</taxon>
        <taxon>Nematoda</taxon>
        <taxon>Enoplea</taxon>
        <taxon>Dorylaimia</taxon>
        <taxon>Mermithida</taxon>
        <taxon>Mermithoidea</taxon>
        <taxon>Mermithidae</taxon>
        <taxon>Romanomermis</taxon>
    </lineage>
</organism>
<sequence length="81" mass="9444">MSELFKMLSESWEKLSKAYFSLIIGYGFLLNTHVCNDGVLIPRNHAKYLSDGVNTWEMICNTFLNENFKFSPFDKIEKIKS</sequence>
<proteinExistence type="predicted"/>
<dbReference type="AlphaFoldDB" id="A0A915HSC6"/>
<accession>A0A915HSC6</accession>
<keyword evidence="1" id="KW-1185">Reference proteome</keyword>
<protein>
    <submittedName>
        <fullName evidence="2">Uncharacterized protein</fullName>
    </submittedName>
</protein>